<gene>
    <name evidence="2" type="ORF">BOVATA_044390</name>
</gene>
<evidence type="ECO:0008006" key="4">
    <source>
        <dbReference type="Google" id="ProtNLM"/>
    </source>
</evidence>
<evidence type="ECO:0000256" key="1">
    <source>
        <dbReference type="SAM" id="Phobius"/>
    </source>
</evidence>
<protein>
    <recommendedName>
        <fullName evidence="4">C3H1-type domain-containing protein</fullName>
    </recommendedName>
</protein>
<keyword evidence="3" id="KW-1185">Reference proteome</keyword>
<dbReference type="RefSeq" id="XP_028869189.1">
    <property type="nucleotide sequence ID" value="XM_029013356.1"/>
</dbReference>
<evidence type="ECO:0000313" key="2">
    <source>
        <dbReference type="EMBL" id="GBE62946.1"/>
    </source>
</evidence>
<keyword evidence="1" id="KW-0812">Transmembrane</keyword>
<accession>A0A2H6KIY2</accession>
<keyword evidence="1" id="KW-0472">Membrane</keyword>
<evidence type="ECO:0000313" key="3">
    <source>
        <dbReference type="Proteomes" id="UP000236319"/>
    </source>
</evidence>
<dbReference type="VEuPathDB" id="PiroplasmaDB:BOVATA_044390"/>
<comment type="caution">
    <text evidence="2">The sequence shown here is derived from an EMBL/GenBank/DDBJ whole genome shotgun (WGS) entry which is preliminary data.</text>
</comment>
<reference evidence="2 3" key="1">
    <citation type="journal article" date="2017" name="BMC Genomics">
        <title>Whole-genome assembly of Babesia ovata and comparative genomics between closely related pathogens.</title>
        <authorList>
            <person name="Yamagishi J."/>
            <person name="Asada M."/>
            <person name="Hakimi H."/>
            <person name="Tanaka T.Q."/>
            <person name="Sugimoto C."/>
            <person name="Kawazu S."/>
        </authorList>
    </citation>
    <scope>NUCLEOTIDE SEQUENCE [LARGE SCALE GENOMIC DNA]</scope>
    <source>
        <strain evidence="2 3">Miyake</strain>
    </source>
</reference>
<proteinExistence type="predicted"/>
<organism evidence="2 3">
    <name type="scientific">Babesia ovata</name>
    <dbReference type="NCBI Taxonomy" id="189622"/>
    <lineage>
        <taxon>Eukaryota</taxon>
        <taxon>Sar</taxon>
        <taxon>Alveolata</taxon>
        <taxon>Apicomplexa</taxon>
        <taxon>Aconoidasida</taxon>
        <taxon>Piroplasmida</taxon>
        <taxon>Babesiidae</taxon>
        <taxon>Babesia</taxon>
    </lineage>
</organism>
<dbReference type="Proteomes" id="UP000236319">
    <property type="component" value="Unassembled WGS sequence"/>
</dbReference>
<keyword evidence="1" id="KW-1133">Transmembrane helix</keyword>
<name>A0A2H6KIY2_9APIC</name>
<dbReference type="EMBL" id="BDSA01000009">
    <property type="protein sequence ID" value="GBE62946.1"/>
    <property type="molecule type" value="Genomic_DNA"/>
</dbReference>
<sequence>MSFLHGVLSGVKDDESVTTYDKNNTLNNVLRDLHNNVGKGREAFGQAVSQVEEKIKNVITPIEGIKTSIRQHKEDPSTPEKSIDNQIADWARRARGYIAKVQDAEGALKNIDSALLGKLTPPIKMLLQATKTFEANALDTDLAAVHAEAQAKMMKVIDSVGKKFDGRIKGLQWYLKREIGSLRTMIDDLRNKQLEALKNSLKIGMQDAFQTVVKTIDKLEGSYNTKIVDPLERLRKTSDSFNTKLLDYKYALSTAIYQVDQDMKKFKDIRNLDTFGERFEETVPLLNALKRKNAFTKLTTYFEKLDQEVVKPLKEVMHRIGEGIGRGGQKVNTDVLQSAVNTSKTQLEELLKVVGGTFPSANLDELKSLFGGTFSAPKLDLKAHSASIQPIVTKLQRHVSSSQNISKDEIKPFFEALGNVSQDISKHCEQLVTAVMEKIREKVKEEVQKVASIIINKITECCQLVNDSAEVSLKAVKGFTNSVSSLQILVSDFAKDIDKKLEELKQHVGTNGNKSENSVYKDLVGMRSSIGELSGKVDNVKVNVRLVGKQLDLCMTRAQNMLNEVPKGTENLINELRDDVNKTITEGFGAIQNESKDLYKKRKSEEVQALETIVTAQLDEIQNIITLDSMSGLKGLMNLMETQHQKIYQIPVIREFKDVTENVRDYLNKILLYTSSQSQSHSPQVGHLKQQLDNLLSHLKNSSKDKQYHFDHTFTADLAALNDALSLLTPKQFNGHQHPELLDALAAGAKRLADELGKQYVNRYSGHKTIDFTKLLVDKKDDAPSKISAVKAPVAKAKEKVLTAEGRQLSQVCLTILTTLHNDLNVLYDKCSQSGKWIDEKLCEMNGEEKNPLGVFLQRCGFQVSKNLLSKEGELKLPLNNFAGEHIHKKLKEEVYDAKRNSHLQVCPQKNAKTNFNVMHIVRCIVTHFDEYNRVSHYAYLSSTRHPCNVYEMLGWLSGLWHNDVYAKLKKHCESLIDNEDDTRSVLKLAGAVTYGLPKLSTYSHNLLTTILGTGDERTTYACQFFDNSLNLYYPTNGAQCVDMLFDIFRKLFPVLRFMYKQCGNTASNHGWAYCRYGKVVPPSNWQCNDHPSNESNCRPTSPLMSYLNDCLPGHLPHQLSSVGCTAKCSTCSLKSRGLPCLPPLGFRGFSSSTRTGVEIGYALHDICGENGVFSTFYASLACLLGRPPSRFCDVFSFFCQLTHSWKLTNNSKVFLGPMQQAICDQITSTVACDLELANNFMDSCRNLFESSSHEHHDLEKDLDFSYLIGCEKQNCGALFRPLDHAAYSMFAPRYAAKYLSWLLYVTADIVKFLEELKYAFCGISCYEYGCSPCLNGSCQKGKHGTNQCGCKSMLHCKGVMSVFCQYGLTFSGYPRASRKKCDYFCTLMEKMLKSELLGKFLTAIDTFMFTVRQNFIWTLVALWSLSLLYLLHIVVVRLDVLRIRSHLRSPASHRIAAQSLLAAARVKALANVKYFSP</sequence>
<dbReference type="GeneID" id="39876716"/>
<feature type="transmembrane region" description="Helical" evidence="1">
    <location>
        <begin position="1416"/>
        <end position="1439"/>
    </location>
</feature>